<name>A0AA38LDX1_TAXCH</name>
<evidence type="ECO:0000313" key="2">
    <source>
        <dbReference type="EMBL" id="KAH9317377.1"/>
    </source>
</evidence>
<dbReference type="OMA" id="CELPRKK"/>
<accession>A0AA38LDX1</accession>
<feature type="non-terminal residue" evidence="2">
    <location>
        <position position="130"/>
    </location>
</feature>
<evidence type="ECO:0000256" key="1">
    <source>
        <dbReference type="SAM" id="Phobius"/>
    </source>
</evidence>
<proteinExistence type="predicted"/>
<dbReference type="PANTHER" id="PTHR47216:SF4">
    <property type="entry name" value="OS01G0859400 PROTEIN"/>
    <property type="match status" value="1"/>
</dbReference>
<dbReference type="SUPFAM" id="SSF52799">
    <property type="entry name" value="(Phosphotyrosine protein) phosphatases II"/>
    <property type="match status" value="1"/>
</dbReference>
<protein>
    <submittedName>
        <fullName evidence="2">Uncharacterized protein</fullName>
    </submittedName>
</protein>
<dbReference type="PANTHER" id="PTHR47216">
    <property type="match status" value="1"/>
</dbReference>
<dbReference type="Proteomes" id="UP000824469">
    <property type="component" value="Unassembled WGS sequence"/>
</dbReference>
<keyword evidence="1" id="KW-0812">Transmembrane</keyword>
<evidence type="ECO:0000313" key="3">
    <source>
        <dbReference type="Proteomes" id="UP000824469"/>
    </source>
</evidence>
<dbReference type="EMBL" id="JAHRHJ020000004">
    <property type="protein sequence ID" value="KAH9317377.1"/>
    <property type="molecule type" value="Genomic_DNA"/>
</dbReference>
<keyword evidence="1" id="KW-1133">Transmembrane helix</keyword>
<sequence length="130" mass="14922">NLPLLFGKKRNGTFPWWSLLLNCPYLFFLRLYVKTRRMITKEPVYNEVCPQLYVGGWPCSASDIPPGQPAVIDCTCELPKSFCVENMNLSYLCIPTWDTRAPSQQDIDLAVRWAAGQRLQNRPVLVHCAF</sequence>
<reference evidence="2 3" key="1">
    <citation type="journal article" date="2021" name="Nat. Plants">
        <title>The Taxus genome provides insights into paclitaxel biosynthesis.</title>
        <authorList>
            <person name="Xiong X."/>
            <person name="Gou J."/>
            <person name="Liao Q."/>
            <person name="Li Y."/>
            <person name="Zhou Q."/>
            <person name="Bi G."/>
            <person name="Li C."/>
            <person name="Du R."/>
            <person name="Wang X."/>
            <person name="Sun T."/>
            <person name="Guo L."/>
            <person name="Liang H."/>
            <person name="Lu P."/>
            <person name="Wu Y."/>
            <person name="Zhang Z."/>
            <person name="Ro D.K."/>
            <person name="Shang Y."/>
            <person name="Huang S."/>
            <person name="Yan J."/>
        </authorList>
    </citation>
    <scope>NUCLEOTIDE SEQUENCE [LARGE SCALE GENOMIC DNA]</scope>
    <source>
        <strain evidence="2">Ta-2019</strain>
    </source>
</reference>
<gene>
    <name evidence="2" type="ORF">KI387_019146</name>
</gene>
<keyword evidence="1" id="KW-0472">Membrane</keyword>
<dbReference type="AlphaFoldDB" id="A0AA38LDX1"/>
<feature type="transmembrane region" description="Helical" evidence="1">
    <location>
        <begin position="14"/>
        <end position="33"/>
    </location>
</feature>
<keyword evidence="3" id="KW-1185">Reference proteome</keyword>
<dbReference type="Gene3D" id="3.90.190.10">
    <property type="entry name" value="Protein tyrosine phosphatase superfamily"/>
    <property type="match status" value="1"/>
</dbReference>
<dbReference type="InterPro" id="IPR029021">
    <property type="entry name" value="Prot-tyrosine_phosphatase-like"/>
</dbReference>
<organism evidence="2 3">
    <name type="scientific">Taxus chinensis</name>
    <name type="common">Chinese yew</name>
    <name type="synonym">Taxus wallichiana var. chinensis</name>
    <dbReference type="NCBI Taxonomy" id="29808"/>
    <lineage>
        <taxon>Eukaryota</taxon>
        <taxon>Viridiplantae</taxon>
        <taxon>Streptophyta</taxon>
        <taxon>Embryophyta</taxon>
        <taxon>Tracheophyta</taxon>
        <taxon>Spermatophyta</taxon>
        <taxon>Pinopsida</taxon>
        <taxon>Pinidae</taxon>
        <taxon>Conifers II</taxon>
        <taxon>Cupressales</taxon>
        <taxon>Taxaceae</taxon>
        <taxon>Taxus</taxon>
    </lineage>
</organism>
<feature type="non-terminal residue" evidence="2">
    <location>
        <position position="1"/>
    </location>
</feature>
<comment type="caution">
    <text evidence="2">The sequence shown here is derived from an EMBL/GenBank/DDBJ whole genome shotgun (WGS) entry which is preliminary data.</text>
</comment>